<dbReference type="InterPro" id="IPR046886">
    <property type="entry name" value="RsmE_MTase_dom"/>
</dbReference>
<evidence type="ECO:0000313" key="14">
    <source>
        <dbReference type="EMBL" id="PAK21346.1"/>
    </source>
</evidence>
<gene>
    <name evidence="14" type="ORF">CJJ23_02285</name>
</gene>
<dbReference type="InterPro" id="IPR029026">
    <property type="entry name" value="tRNA_m1G_MTases_N"/>
</dbReference>
<reference evidence="15" key="1">
    <citation type="submission" date="2017-08" db="EMBL/GenBank/DDBJ databases">
        <authorList>
            <person name="Alvarez-Ponce D."/>
            <person name="Weitzman C.L."/>
            <person name="Tillett R.L."/>
            <person name="Sandmeier F.C."/>
            <person name="Tracy C.R."/>
        </authorList>
    </citation>
    <scope>NUCLEOTIDE SEQUENCE [LARGE SCALE GENOMIC DNA]</scope>
    <source>
        <strain evidence="15">723</strain>
    </source>
</reference>
<evidence type="ECO:0000256" key="2">
    <source>
        <dbReference type="ARBA" id="ARBA00005528"/>
    </source>
</evidence>
<dbReference type="EMBL" id="NQNY01000006">
    <property type="protein sequence ID" value="PAK21346.1"/>
    <property type="molecule type" value="Genomic_DNA"/>
</dbReference>
<evidence type="ECO:0000256" key="5">
    <source>
        <dbReference type="ARBA" id="ARBA00022490"/>
    </source>
</evidence>
<dbReference type="NCBIfam" id="TIGR00046">
    <property type="entry name" value="RsmE family RNA methyltransferase"/>
    <property type="match status" value="1"/>
</dbReference>
<keyword evidence="8 12" id="KW-0808">Transferase</keyword>
<dbReference type="EC" id="2.1.1.193" evidence="3 12"/>
<dbReference type="OrthoDB" id="9815641at2"/>
<dbReference type="PANTHER" id="PTHR30027">
    <property type="entry name" value="RIBOSOMAL RNA SMALL SUBUNIT METHYLTRANSFERASE E"/>
    <property type="match status" value="1"/>
</dbReference>
<evidence type="ECO:0000256" key="8">
    <source>
        <dbReference type="ARBA" id="ARBA00022679"/>
    </source>
</evidence>
<evidence type="ECO:0000256" key="10">
    <source>
        <dbReference type="ARBA" id="ARBA00025699"/>
    </source>
</evidence>
<keyword evidence="9 12" id="KW-0949">S-adenosyl-L-methionine</keyword>
<comment type="similarity">
    <text evidence="2 12">Belongs to the RNA methyltransferase RsmE family.</text>
</comment>
<sequence>MNRFFVDKKTDNLFIISDEQYNHLKVIRALEKEFIVVFESKFYKVKLVDKKHAQIIEELNLNHEYEQEVVLAVGLIDWNKFEFILEKATELGVTKIIPFTSNFTNFNEQNFERKKARFMKIIKAAAQQSFRNQLPILDDVIKYENLFKNHQLKNIYLAHSDLNDSQNKINSFDQNCLLIVGPEGGFNNSEIDLALKNNAQIVSLGKTILRAETSALKMLALVK</sequence>
<dbReference type="NCBIfam" id="NF008701">
    <property type="entry name" value="PRK11713.5-5"/>
    <property type="match status" value="1"/>
</dbReference>
<dbReference type="GO" id="GO:0070475">
    <property type="term" value="P:rRNA base methylation"/>
    <property type="evidence" value="ECO:0007669"/>
    <property type="project" value="TreeGrafter"/>
</dbReference>
<dbReference type="Gene3D" id="3.40.1280.10">
    <property type="match status" value="1"/>
</dbReference>
<dbReference type="CDD" id="cd18084">
    <property type="entry name" value="RsmE-like"/>
    <property type="match status" value="1"/>
</dbReference>
<evidence type="ECO:0000256" key="4">
    <source>
        <dbReference type="ARBA" id="ARBA00013673"/>
    </source>
</evidence>
<comment type="function">
    <text evidence="10 12">Specifically methylates the N3 position of the uracil ring of uridine 1498 (m3U1498) in 16S rRNA. Acts on the fully assembled 30S ribosomal subunit.</text>
</comment>
<comment type="caution">
    <text evidence="14">The sequence shown here is derived from an EMBL/GenBank/DDBJ whole genome shotgun (WGS) entry which is preliminary data.</text>
</comment>
<name>A0A269TJV8_9BACT</name>
<dbReference type="AlphaFoldDB" id="A0A269TJV8"/>
<comment type="subcellular location">
    <subcellularLocation>
        <location evidence="1 12">Cytoplasm</location>
    </subcellularLocation>
</comment>
<dbReference type="InterPro" id="IPR029028">
    <property type="entry name" value="Alpha/beta_knot_MTases"/>
</dbReference>
<evidence type="ECO:0000256" key="11">
    <source>
        <dbReference type="ARBA" id="ARBA00047944"/>
    </source>
</evidence>
<accession>A0A269TJV8</accession>
<dbReference type="Pfam" id="PF04452">
    <property type="entry name" value="Methyltrans_RNA"/>
    <property type="match status" value="1"/>
</dbReference>
<evidence type="ECO:0000256" key="12">
    <source>
        <dbReference type="PIRNR" id="PIRNR015601"/>
    </source>
</evidence>
<dbReference type="GO" id="GO:0005737">
    <property type="term" value="C:cytoplasm"/>
    <property type="evidence" value="ECO:0007669"/>
    <property type="project" value="UniProtKB-SubCell"/>
</dbReference>
<evidence type="ECO:0000256" key="1">
    <source>
        <dbReference type="ARBA" id="ARBA00004496"/>
    </source>
</evidence>
<evidence type="ECO:0000256" key="9">
    <source>
        <dbReference type="ARBA" id="ARBA00022691"/>
    </source>
</evidence>
<proteinExistence type="inferred from homology"/>
<evidence type="ECO:0000256" key="3">
    <source>
        <dbReference type="ARBA" id="ARBA00012328"/>
    </source>
</evidence>
<dbReference type="RefSeq" id="WP_095334760.1">
    <property type="nucleotide sequence ID" value="NZ_NQNY01000006.1"/>
</dbReference>
<keyword evidence="6 12" id="KW-0698">rRNA processing</keyword>
<dbReference type="SUPFAM" id="SSF75217">
    <property type="entry name" value="alpha/beta knot"/>
    <property type="match status" value="1"/>
</dbReference>
<dbReference type="GO" id="GO:0070042">
    <property type="term" value="F:rRNA (uridine-N3-)-methyltransferase activity"/>
    <property type="evidence" value="ECO:0007669"/>
    <property type="project" value="TreeGrafter"/>
</dbReference>
<dbReference type="InterPro" id="IPR006700">
    <property type="entry name" value="RsmE"/>
</dbReference>
<dbReference type="PIRSF" id="PIRSF015601">
    <property type="entry name" value="MTase_slr0722"/>
    <property type="match status" value="1"/>
</dbReference>
<dbReference type="PANTHER" id="PTHR30027:SF3">
    <property type="entry name" value="16S RRNA (URACIL(1498)-N(3))-METHYLTRANSFERASE"/>
    <property type="match status" value="1"/>
</dbReference>
<keyword evidence="7 12" id="KW-0489">Methyltransferase</keyword>
<organism evidence="14 15">
    <name type="scientific">Mycoplasmopsis agassizii</name>
    <dbReference type="NCBI Taxonomy" id="33922"/>
    <lineage>
        <taxon>Bacteria</taxon>
        <taxon>Bacillati</taxon>
        <taxon>Mycoplasmatota</taxon>
        <taxon>Mycoplasmoidales</taxon>
        <taxon>Metamycoplasmataceae</taxon>
        <taxon>Mycoplasmopsis</taxon>
    </lineage>
</organism>
<feature type="domain" description="Ribosomal RNA small subunit methyltransferase E methyltransferase" evidence="13">
    <location>
        <begin position="65"/>
        <end position="222"/>
    </location>
</feature>
<protein>
    <recommendedName>
        <fullName evidence="4 12">Ribosomal RNA small subunit methyltransferase E</fullName>
        <ecNumber evidence="3 12">2.1.1.193</ecNumber>
    </recommendedName>
</protein>
<evidence type="ECO:0000256" key="7">
    <source>
        <dbReference type="ARBA" id="ARBA00022603"/>
    </source>
</evidence>
<keyword evidence="5 12" id="KW-0963">Cytoplasm</keyword>
<dbReference type="Proteomes" id="UP000216943">
    <property type="component" value="Unassembled WGS sequence"/>
</dbReference>
<evidence type="ECO:0000259" key="13">
    <source>
        <dbReference type="Pfam" id="PF04452"/>
    </source>
</evidence>
<evidence type="ECO:0000313" key="15">
    <source>
        <dbReference type="Proteomes" id="UP000216943"/>
    </source>
</evidence>
<evidence type="ECO:0000256" key="6">
    <source>
        <dbReference type="ARBA" id="ARBA00022552"/>
    </source>
</evidence>
<comment type="catalytic activity">
    <reaction evidence="11 12">
        <text>uridine(1498) in 16S rRNA + S-adenosyl-L-methionine = N(3)-methyluridine(1498) in 16S rRNA + S-adenosyl-L-homocysteine + H(+)</text>
        <dbReference type="Rhea" id="RHEA:42920"/>
        <dbReference type="Rhea" id="RHEA-COMP:10283"/>
        <dbReference type="Rhea" id="RHEA-COMP:10284"/>
        <dbReference type="ChEBI" id="CHEBI:15378"/>
        <dbReference type="ChEBI" id="CHEBI:57856"/>
        <dbReference type="ChEBI" id="CHEBI:59789"/>
        <dbReference type="ChEBI" id="CHEBI:65315"/>
        <dbReference type="ChEBI" id="CHEBI:74502"/>
        <dbReference type="EC" id="2.1.1.193"/>
    </reaction>
</comment>